<dbReference type="Proteomes" id="UP000023152">
    <property type="component" value="Unassembled WGS sequence"/>
</dbReference>
<evidence type="ECO:0000313" key="3">
    <source>
        <dbReference type="Proteomes" id="UP000023152"/>
    </source>
</evidence>
<dbReference type="PANTHER" id="PTHR12517:SF0">
    <property type="entry name" value="INTERMEMBRANE LIPID TRANSFER PROTEIN VPS13B"/>
    <property type="match status" value="1"/>
</dbReference>
<dbReference type="InterPro" id="IPR039782">
    <property type="entry name" value="VPS13B"/>
</dbReference>
<name>X6PBL6_RETFI</name>
<dbReference type="EMBL" id="ASPP01001506">
    <property type="protein sequence ID" value="ETO35581.1"/>
    <property type="molecule type" value="Genomic_DNA"/>
</dbReference>
<sequence length="159" mass="18335">MLRILPQKTLTGLLLQYFDKYLKGIEADLRLSLWGGDVILENVELRLNVLNEELKMGENFDNPWQITKGFVLSALHSRQSRNEGLLKKSQVHHHTTIIRRANSKSADNTEHMEDEDEETDDVDGDDHEQDEDELANDKTGRYSSSKSSINPKKKKKWTT</sequence>
<dbReference type="PANTHER" id="PTHR12517">
    <property type="entry name" value="VACUOLAR PROTEIN SORTING-ASSOCIATED PROTEIN 13B"/>
    <property type="match status" value="1"/>
</dbReference>
<comment type="caution">
    <text evidence="2">The sequence shown here is derived from an EMBL/GenBank/DDBJ whole genome shotgun (WGS) entry which is preliminary data.</text>
</comment>
<proteinExistence type="predicted"/>
<accession>X6PBL6</accession>
<feature type="compositionally biased region" description="Acidic residues" evidence="1">
    <location>
        <begin position="112"/>
        <end position="134"/>
    </location>
</feature>
<dbReference type="AlphaFoldDB" id="X6PBL6"/>
<organism evidence="2 3">
    <name type="scientific">Reticulomyxa filosa</name>
    <dbReference type="NCBI Taxonomy" id="46433"/>
    <lineage>
        <taxon>Eukaryota</taxon>
        <taxon>Sar</taxon>
        <taxon>Rhizaria</taxon>
        <taxon>Retaria</taxon>
        <taxon>Foraminifera</taxon>
        <taxon>Monothalamids</taxon>
        <taxon>Reticulomyxidae</taxon>
        <taxon>Reticulomyxa</taxon>
    </lineage>
</organism>
<protein>
    <submittedName>
        <fullName evidence="2">Uncharacterized protein</fullName>
    </submittedName>
</protein>
<reference evidence="2 3" key="1">
    <citation type="journal article" date="2013" name="Curr. Biol.">
        <title>The Genome of the Foraminiferan Reticulomyxa filosa.</title>
        <authorList>
            <person name="Glockner G."/>
            <person name="Hulsmann N."/>
            <person name="Schleicher M."/>
            <person name="Noegel A.A."/>
            <person name="Eichinger L."/>
            <person name="Gallinger C."/>
            <person name="Pawlowski J."/>
            <person name="Sierra R."/>
            <person name="Euteneuer U."/>
            <person name="Pillet L."/>
            <person name="Moustafa A."/>
            <person name="Platzer M."/>
            <person name="Groth M."/>
            <person name="Szafranski K."/>
            <person name="Schliwa M."/>
        </authorList>
    </citation>
    <scope>NUCLEOTIDE SEQUENCE [LARGE SCALE GENOMIC DNA]</scope>
</reference>
<evidence type="ECO:0000256" key="1">
    <source>
        <dbReference type="SAM" id="MobiDB-lite"/>
    </source>
</evidence>
<feature type="non-terminal residue" evidence="2">
    <location>
        <position position="159"/>
    </location>
</feature>
<evidence type="ECO:0000313" key="2">
    <source>
        <dbReference type="EMBL" id="ETO35581.1"/>
    </source>
</evidence>
<keyword evidence="3" id="KW-1185">Reference proteome</keyword>
<gene>
    <name evidence="2" type="ORF">RFI_01482</name>
</gene>
<feature type="region of interest" description="Disordered" evidence="1">
    <location>
        <begin position="85"/>
        <end position="159"/>
    </location>
</feature>